<dbReference type="EMBL" id="CP027666">
    <property type="protein sequence ID" value="AVO33319.1"/>
    <property type="molecule type" value="Genomic_DNA"/>
</dbReference>
<dbReference type="GO" id="GO:0003677">
    <property type="term" value="F:DNA binding"/>
    <property type="evidence" value="ECO:0007669"/>
    <property type="project" value="InterPro"/>
</dbReference>
<dbReference type="Pfam" id="PF01609">
    <property type="entry name" value="DDE_Tnp_1"/>
    <property type="match status" value="1"/>
</dbReference>
<dbReference type="Proteomes" id="UP000239709">
    <property type="component" value="Chromosome"/>
</dbReference>
<name>A0A2S0MBQ5_9BURK</name>
<dbReference type="GO" id="GO:0006313">
    <property type="term" value="P:DNA transposition"/>
    <property type="evidence" value="ECO:0007669"/>
    <property type="project" value="InterPro"/>
</dbReference>
<dbReference type="NCBIfam" id="NF033580">
    <property type="entry name" value="transpos_IS5_3"/>
    <property type="match status" value="1"/>
</dbReference>
<dbReference type="GO" id="GO:0004803">
    <property type="term" value="F:transposase activity"/>
    <property type="evidence" value="ECO:0007669"/>
    <property type="project" value="InterPro"/>
</dbReference>
<dbReference type="InterPro" id="IPR002559">
    <property type="entry name" value="Transposase_11"/>
</dbReference>
<evidence type="ECO:0000313" key="3">
    <source>
        <dbReference type="EMBL" id="AVO33319.1"/>
    </source>
</evidence>
<dbReference type="KEGG" id="otk:C6570_02895"/>
<dbReference type="PANTHER" id="PTHR30007:SF1">
    <property type="entry name" value="BLR1914 PROTEIN"/>
    <property type="match status" value="1"/>
</dbReference>
<keyword evidence="4" id="KW-1185">Reference proteome</keyword>
<dbReference type="RefSeq" id="WP_106701879.1">
    <property type="nucleotide sequence ID" value="NZ_CP027666.1"/>
</dbReference>
<dbReference type="PANTHER" id="PTHR30007">
    <property type="entry name" value="PHP DOMAIN PROTEIN"/>
    <property type="match status" value="1"/>
</dbReference>
<dbReference type="Pfam" id="PF13340">
    <property type="entry name" value="DUF4096"/>
    <property type="match status" value="1"/>
</dbReference>
<dbReference type="AlphaFoldDB" id="A0A2S0MBQ5"/>
<evidence type="ECO:0000259" key="2">
    <source>
        <dbReference type="Pfam" id="PF13340"/>
    </source>
</evidence>
<sequence>MEITAQQFATIEHCLPRQRGNVSLSNLQVVNAILYVAEHGCKWRGLPKRFGNWHTIYTRMNRWAKAGVLDRMFEELQRSQVVRIKIEAVSLDSTSIKVHPDGTGAFKKNGPQSIGKSRGGWNTKIHMVAADARTAVTFCLSPGQAHDAPEGRRLLNSLGATSRPVHLLMDRAYEGNETRQLALDLGFIAVVPPMRTRIEPWEYEREMYKRRNEVERLFRRLKGYRRIFSRFEKLDLMFLGFISFVLVADGLRMC</sequence>
<dbReference type="OrthoDB" id="8781865at2"/>
<reference evidence="3 4" key="1">
    <citation type="submission" date="2018-03" db="EMBL/GenBank/DDBJ databases">
        <title>Genome sequencing of Ottowia sp.</title>
        <authorList>
            <person name="Kim S.-J."/>
            <person name="Heo J."/>
            <person name="Kwon S.-W."/>
        </authorList>
    </citation>
    <scope>NUCLEOTIDE SEQUENCE [LARGE SCALE GENOMIC DNA]</scope>
    <source>
        <strain evidence="3 4">KADR8-3</strain>
    </source>
</reference>
<gene>
    <name evidence="3" type="ORF">C6570_02895</name>
</gene>
<feature type="domain" description="Transposase IS4-like" evidence="1">
    <location>
        <begin position="87"/>
        <end position="235"/>
    </location>
</feature>
<organism evidence="3 4">
    <name type="scientific">Ottowia oryzae</name>
    <dbReference type="NCBI Taxonomy" id="2109914"/>
    <lineage>
        <taxon>Bacteria</taxon>
        <taxon>Pseudomonadati</taxon>
        <taxon>Pseudomonadota</taxon>
        <taxon>Betaproteobacteria</taxon>
        <taxon>Burkholderiales</taxon>
        <taxon>Comamonadaceae</taxon>
        <taxon>Ottowia</taxon>
    </lineage>
</organism>
<proteinExistence type="predicted"/>
<evidence type="ECO:0000259" key="1">
    <source>
        <dbReference type="Pfam" id="PF01609"/>
    </source>
</evidence>
<dbReference type="InterPro" id="IPR025161">
    <property type="entry name" value="IS402-like_dom"/>
</dbReference>
<evidence type="ECO:0000313" key="4">
    <source>
        <dbReference type="Proteomes" id="UP000239709"/>
    </source>
</evidence>
<protein>
    <submittedName>
        <fullName evidence="3">IS5/IS1182 family transposase</fullName>
    </submittedName>
</protein>
<feature type="domain" description="Insertion element IS402-like" evidence="2">
    <location>
        <begin position="4"/>
        <end position="73"/>
    </location>
</feature>
<accession>A0A2S0MBQ5</accession>